<evidence type="ECO:0000313" key="2">
    <source>
        <dbReference type="EMBL" id="ADD69687.1"/>
    </source>
</evidence>
<organism evidence="2 3">
    <name type="scientific">Denitrovibrio acetiphilus (strain DSM 12809 / NBRC 114555 / N2460)</name>
    <dbReference type="NCBI Taxonomy" id="522772"/>
    <lineage>
        <taxon>Bacteria</taxon>
        <taxon>Pseudomonadati</taxon>
        <taxon>Deferribacterota</taxon>
        <taxon>Deferribacteres</taxon>
        <taxon>Deferribacterales</taxon>
        <taxon>Geovibrionaceae</taxon>
        <taxon>Denitrovibrio</taxon>
    </lineage>
</organism>
<dbReference type="InterPro" id="IPR003779">
    <property type="entry name" value="CMD-like"/>
</dbReference>
<dbReference type="SUPFAM" id="SSF69118">
    <property type="entry name" value="AhpD-like"/>
    <property type="match status" value="1"/>
</dbReference>
<gene>
    <name evidence="2" type="ordered locus">Dacet_2937</name>
</gene>
<protein>
    <submittedName>
        <fullName evidence="2">Carboxymuconolactone decarboxylase</fullName>
    </submittedName>
</protein>
<dbReference type="Proteomes" id="UP000002012">
    <property type="component" value="Chromosome"/>
</dbReference>
<dbReference type="InterPro" id="IPR029032">
    <property type="entry name" value="AhpD-like"/>
</dbReference>
<dbReference type="GO" id="GO:0051920">
    <property type="term" value="F:peroxiredoxin activity"/>
    <property type="evidence" value="ECO:0007669"/>
    <property type="project" value="InterPro"/>
</dbReference>
<accession>D4H6L3</accession>
<dbReference type="OrthoDB" id="5419860at2"/>
<reference evidence="2 3" key="1">
    <citation type="journal article" date="2010" name="Stand. Genomic Sci.">
        <title>Complete genome sequence of Denitrovibrio acetiphilus type strain (N2460).</title>
        <authorList>
            <person name="Kiss H."/>
            <person name="Lang E."/>
            <person name="Lapidus A."/>
            <person name="Copeland A."/>
            <person name="Nolan M."/>
            <person name="Glavina Del Rio T."/>
            <person name="Chen F."/>
            <person name="Lucas S."/>
            <person name="Tice H."/>
            <person name="Cheng J.F."/>
            <person name="Han C."/>
            <person name="Goodwin L."/>
            <person name="Pitluck S."/>
            <person name="Liolios K."/>
            <person name="Pati A."/>
            <person name="Ivanova N."/>
            <person name="Mavromatis K."/>
            <person name="Chen A."/>
            <person name="Palaniappan K."/>
            <person name="Land M."/>
            <person name="Hauser L."/>
            <person name="Chang Y.J."/>
            <person name="Jeffries C.D."/>
            <person name="Detter J.C."/>
            <person name="Brettin T."/>
            <person name="Spring S."/>
            <person name="Rohde M."/>
            <person name="Goker M."/>
            <person name="Woyke T."/>
            <person name="Bristow J."/>
            <person name="Eisen J.A."/>
            <person name="Markowitz V."/>
            <person name="Hugenholtz P."/>
            <person name="Kyrpides N.C."/>
            <person name="Klenk H.P."/>
        </authorList>
    </citation>
    <scope>NUCLEOTIDE SEQUENCE [LARGE SCALE GENOMIC DNA]</scope>
    <source>
        <strain evidence="3">DSM 12809 / NBRC 114555 / N2460</strain>
    </source>
</reference>
<dbReference type="InParanoid" id="D4H6L3"/>
<dbReference type="AlphaFoldDB" id="D4H6L3"/>
<dbReference type="EMBL" id="CP001968">
    <property type="protein sequence ID" value="ADD69687.1"/>
    <property type="molecule type" value="Genomic_DNA"/>
</dbReference>
<evidence type="ECO:0000313" key="3">
    <source>
        <dbReference type="Proteomes" id="UP000002012"/>
    </source>
</evidence>
<dbReference type="PaxDb" id="522772-Dacet_2937"/>
<name>D4H6L3_DENA2</name>
<keyword evidence="3" id="KW-1185">Reference proteome</keyword>
<sequence length="112" mass="12101">MSIIEKYETTRKGFWDYLGEVGETNEIFQEHYTKSYAPGIISAKNKRLMGMVGAAVAGCEGCMLGQVTHAIAEGATRAEIVEACAVAFSLGGTMAGSKISLIIQFMDEKEIK</sequence>
<feature type="domain" description="Carboxymuconolactone decarboxylase-like" evidence="1">
    <location>
        <begin position="24"/>
        <end position="94"/>
    </location>
</feature>
<proteinExistence type="predicted"/>
<evidence type="ECO:0000259" key="1">
    <source>
        <dbReference type="Pfam" id="PF02627"/>
    </source>
</evidence>
<dbReference type="RefSeq" id="WP_013012172.1">
    <property type="nucleotide sequence ID" value="NC_013943.1"/>
</dbReference>
<dbReference type="HOGENOM" id="CLU_137228_1_2_0"/>
<dbReference type="STRING" id="522772.Dacet_2937"/>
<dbReference type="Gene3D" id="1.20.1290.10">
    <property type="entry name" value="AhpD-like"/>
    <property type="match status" value="1"/>
</dbReference>
<dbReference type="Pfam" id="PF02627">
    <property type="entry name" value="CMD"/>
    <property type="match status" value="1"/>
</dbReference>
<dbReference type="eggNOG" id="COG0599">
    <property type="taxonomic scope" value="Bacteria"/>
</dbReference>
<dbReference type="KEGG" id="dap:Dacet_2937"/>